<keyword evidence="1" id="KW-0472">Membrane</keyword>
<organism evidence="3">
    <name type="scientific">Trypanosoma cruzi</name>
    <dbReference type="NCBI Taxonomy" id="5693"/>
    <lineage>
        <taxon>Eukaryota</taxon>
        <taxon>Discoba</taxon>
        <taxon>Euglenozoa</taxon>
        <taxon>Kinetoplastea</taxon>
        <taxon>Metakinetoplastina</taxon>
        <taxon>Trypanosomatida</taxon>
        <taxon>Trypanosomatidae</taxon>
        <taxon>Trypanosoma</taxon>
        <taxon>Schizotrypanum</taxon>
    </lineage>
</organism>
<feature type="transmembrane region" description="Helical" evidence="1">
    <location>
        <begin position="6"/>
        <end position="32"/>
    </location>
</feature>
<gene>
    <name evidence="3" type="primary">ND4</name>
</gene>
<protein>
    <submittedName>
        <fullName evidence="3">ND4</fullName>
    </submittedName>
</protein>
<dbReference type="Pfam" id="PF00361">
    <property type="entry name" value="Proton_antipo_M"/>
    <property type="match status" value="1"/>
</dbReference>
<proteinExistence type="predicted"/>
<accession>A0A0X8Y2H7</accession>
<name>A0A0X8Y2H7_TRYCR</name>
<feature type="transmembrane region" description="Helical" evidence="1">
    <location>
        <begin position="53"/>
        <end position="73"/>
    </location>
</feature>
<dbReference type="EMBL" id="KP136828">
    <property type="protein sequence ID" value="AKP18669.1"/>
    <property type="molecule type" value="Genomic_DNA"/>
</dbReference>
<feature type="domain" description="NADH:quinone oxidoreductase/Mrp antiporter transmembrane" evidence="2">
    <location>
        <begin position="9"/>
        <end position="80"/>
    </location>
</feature>
<feature type="non-terminal residue" evidence="3">
    <location>
        <position position="1"/>
    </location>
</feature>
<sequence>NFNNRFIFAIFYLVIFSSISSIACIVICMIVISHFNILNLQIFLDICFFDSMHLAIFIWIFLFVMFSIKYPIWPFHVWLP</sequence>
<keyword evidence="1" id="KW-1133">Transmembrane helix</keyword>
<evidence type="ECO:0000256" key="1">
    <source>
        <dbReference type="SAM" id="Phobius"/>
    </source>
</evidence>
<dbReference type="AlphaFoldDB" id="A0A0X8Y2H7"/>
<reference evidence="3" key="1">
    <citation type="submission" date="2014-11" db="EMBL/GenBank/DDBJ databases">
        <title>Trypanosoma cruzi I Chronic Chagasic Cardiomyopathy and Chagas Disease Reactivation in Boston, Massachusetts, USA.</title>
        <authorList>
            <person name="Costales J.A."/>
            <person name="Kotton C.N."/>
            <person name="Zurita-Leal A.C."/>
            <person name="Garcia-Perez J.E."/>
            <person name="Llewellyn M.S."/>
            <person name="Messenger L.A."/>
            <person name="Bhattacharyya T."/>
            <person name="Burleigh B.A."/>
        </authorList>
    </citation>
    <scope>NUCLEOTIDE SEQUENCE</scope>
</reference>
<evidence type="ECO:0000259" key="2">
    <source>
        <dbReference type="Pfam" id="PF00361"/>
    </source>
</evidence>
<keyword evidence="3" id="KW-0496">Mitochondrion</keyword>
<feature type="non-terminal residue" evidence="3">
    <location>
        <position position="80"/>
    </location>
</feature>
<evidence type="ECO:0000313" key="3">
    <source>
        <dbReference type="EMBL" id="AKP18669.1"/>
    </source>
</evidence>
<geneLocation type="mitochondrion" evidence="3"/>
<dbReference type="InterPro" id="IPR001750">
    <property type="entry name" value="ND/Mrp_TM"/>
</dbReference>
<keyword evidence="1" id="KW-0812">Transmembrane</keyword>